<keyword evidence="2" id="KW-1185">Reference proteome</keyword>
<keyword evidence="1" id="KW-0472">Membrane</keyword>
<sequence>MSAIVQPVVSVPVFVVFMTILLVREAKCTPIFWNDIVVDMGVPEFAEISRPSVRSIESGSRRLQALNDIIRRVVGAQNIQTLRPSEPFSNNDLTSWERLGWGWGKRR</sequence>
<evidence type="ECO:0000313" key="3">
    <source>
        <dbReference type="WBParaSite" id="PSAMB.scaffold354size55009.g5389.t1"/>
    </source>
</evidence>
<proteinExistence type="predicted"/>
<protein>
    <submittedName>
        <fullName evidence="3">Uncharacterized protein</fullName>
    </submittedName>
</protein>
<name>A0A914W8W8_9BILA</name>
<dbReference type="Proteomes" id="UP000887566">
    <property type="component" value="Unplaced"/>
</dbReference>
<organism evidence="2 3">
    <name type="scientific">Plectus sambesii</name>
    <dbReference type="NCBI Taxonomy" id="2011161"/>
    <lineage>
        <taxon>Eukaryota</taxon>
        <taxon>Metazoa</taxon>
        <taxon>Ecdysozoa</taxon>
        <taxon>Nematoda</taxon>
        <taxon>Chromadorea</taxon>
        <taxon>Plectida</taxon>
        <taxon>Plectina</taxon>
        <taxon>Plectoidea</taxon>
        <taxon>Plectidae</taxon>
        <taxon>Plectus</taxon>
    </lineage>
</organism>
<feature type="transmembrane region" description="Helical" evidence="1">
    <location>
        <begin position="6"/>
        <end position="23"/>
    </location>
</feature>
<evidence type="ECO:0000313" key="2">
    <source>
        <dbReference type="Proteomes" id="UP000887566"/>
    </source>
</evidence>
<keyword evidence="1" id="KW-0812">Transmembrane</keyword>
<dbReference type="WBParaSite" id="PSAMB.scaffold354size55009.g5389.t1">
    <property type="protein sequence ID" value="PSAMB.scaffold354size55009.g5389.t1"/>
    <property type="gene ID" value="PSAMB.scaffold354size55009.g5389"/>
</dbReference>
<dbReference type="AlphaFoldDB" id="A0A914W8W8"/>
<reference evidence="3" key="1">
    <citation type="submission" date="2022-11" db="UniProtKB">
        <authorList>
            <consortium name="WormBaseParasite"/>
        </authorList>
    </citation>
    <scope>IDENTIFICATION</scope>
</reference>
<evidence type="ECO:0000256" key="1">
    <source>
        <dbReference type="SAM" id="Phobius"/>
    </source>
</evidence>
<keyword evidence="1" id="KW-1133">Transmembrane helix</keyword>
<accession>A0A914W8W8</accession>